<feature type="compositionally biased region" description="Low complexity" evidence="1">
    <location>
        <begin position="281"/>
        <end position="303"/>
    </location>
</feature>
<dbReference type="AlphaFoldDB" id="A0A836BSY4"/>
<keyword evidence="3" id="KW-1185">Reference proteome</keyword>
<comment type="caution">
    <text evidence="2">The sequence shown here is derived from an EMBL/GenBank/DDBJ whole genome shotgun (WGS) entry which is preliminary data.</text>
</comment>
<dbReference type="InterPro" id="IPR052396">
    <property type="entry name" value="Meiotic_Drive_Suppr_Kinase"/>
</dbReference>
<gene>
    <name evidence="2" type="ORF">HYH03_013866</name>
</gene>
<protein>
    <submittedName>
        <fullName evidence="2">Uncharacterized protein</fullName>
    </submittedName>
</protein>
<evidence type="ECO:0000313" key="2">
    <source>
        <dbReference type="EMBL" id="KAG2487587.1"/>
    </source>
</evidence>
<feature type="compositionally biased region" description="Basic and acidic residues" evidence="1">
    <location>
        <begin position="565"/>
        <end position="587"/>
    </location>
</feature>
<feature type="region of interest" description="Disordered" evidence="1">
    <location>
        <begin position="237"/>
        <end position="330"/>
    </location>
</feature>
<accession>A0A836BSY4</accession>
<evidence type="ECO:0000313" key="3">
    <source>
        <dbReference type="Proteomes" id="UP000612055"/>
    </source>
</evidence>
<dbReference type="Proteomes" id="UP000612055">
    <property type="component" value="Unassembled WGS sequence"/>
</dbReference>
<feature type="compositionally biased region" description="Low complexity" evidence="1">
    <location>
        <begin position="525"/>
        <end position="535"/>
    </location>
</feature>
<reference evidence="2" key="1">
    <citation type="journal article" date="2020" name="bioRxiv">
        <title>Comparative genomics of Chlamydomonas.</title>
        <authorList>
            <person name="Craig R.J."/>
            <person name="Hasan A.R."/>
            <person name="Ness R.W."/>
            <person name="Keightley P.D."/>
        </authorList>
    </citation>
    <scope>NUCLEOTIDE SEQUENCE</scope>
    <source>
        <strain evidence="2">CCAP 11/70</strain>
    </source>
</reference>
<organism evidence="2 3">
    <name type="scientific">Edaphochlamys debaryana</name>
    <dbReference type="NCBI Taxonomy" id="47281"/>
    <lineage>
        <taxon>Eukaryota</taxon>
        <taxon>Viridiplantae</taxon>
        <taxon>Chlorophyta</taxon>
        <taxon>core chlorophytes</taxon>
        <taxon>Chlorophyceae</taxon>
        <taxon>CS clade</taxon>
        <taxon>Chlamydomonadales</taxon>
        <taxon>Chlamydomonadales incertae sedis</taxon>
        <taxon>Edaphochlamys</taxon>
    </lineage>
</organism>
<feature type="compositionally biased region" description="Gly residues" evidence="1">
    <location>
        <begin position="514"/>
        <end position="524"/>
    </location>
</feature>
<dbReference type="PANTHER" id="PTHR37171:SF1">
    <property type="entry name" value="SERINE_THREONINE-PROTEIN KINASE YRZF-RELATED"/>
    <property type="match status" value="1"/>
</dbReference>
<name>A0A836BSY4_9CHLO</name>
<feature type="region of interest" description="Disordered" evidence="1">
    <location>
        <begin position="492"/>
        <end position="546"/>
    </location>
</feature>
<dbReference type="EMBL" id="JAEHOE010000095">
    <property type="protein sequence ID" value="KAG2487587.1"/>
    <property type="molecule type" value="Genomic_DNA"/>
</dbReference>
<dbReference type="OrthoDB" id="551749at2759"/>
<evidence type="ECO:0000256" key="1">
    <source>
        <dbReference type="SAM" id="MobiDB-lite"/>
    </source>
</evidence>
<feature type="region of interest" description="Disordered" evidence="1">
    <location>
        <begin position="558"/>
        <end position="587"/>
    </location>
</feature>
<feature type="compositionally biased region" description="Low complexity" evidence="1">
    <location>
        <begin position="497"/>
        <end position="513"/>
    </location>
</feature>
<dbReference type="PANTHER" id="PTHR37171">
    <property type="entry name" value="SERINE/THREONINE-PROTEIN KINASE YRZF-RELATED"/>
    <property type="match status" value="1"/>
</dbReference>
<feature type="compositionally biased region" description="Pro residues" evidence="1">
    <location>
        <begin position="317"/>
        <end position="328"/>
    </location>
</feature>
<sequence length="587" mass="60037">MVKPGVDRRGKDHAGVLSWRLRPASDAEALAALGPGTVAVASAEAGPDSAAAAAAVAEAAAAARGDYPEPAKARRRAATMLEAQARCDTVSRFLCVGEVREPEVLMSDASTPIDLLGAYHDPGRAFHHQAQEAVRQVFTHMQLWGLCYGFISCYHVTWLLYCPGQQRTCLYVSAPFLASACSPDEHGEAQPTALAALAWVLSRAIDQWLEGTQPEPCRLDFGGWTAGTGAACRGGSGGGGQGLGSSCEPSSGASPMEDLDGPGGIPPRGQPAAAESDELIRSTAAAAQDPAARAPAAASTAADGTPPSEGGESSLPAPCPPASVPPPAAAAGRAELRFVRPLLDDDEWATTFEGTCNAQPATIKVFSGSREGLAAYHREASAFGALAALQGDVVPYVLSYGQLAYGLRYIAMRPVQGRSLDGMKVPEAVYQAAMRAVRAVQRCCPGFVHGQMWRDYVFLLDEGGAGAGGIAGMPPVDGRAKAGGDAMTLADDGGAGEAARGAGPLLGDGPSALLGGGRGSGADGGSTAADSDQGASGSGGGGGSSPRCMLLDFAWSRLDGSPKQQQRERWELRRSLAPEGRRSGAEG</sequence>
<proteinExistence type="predicted"/>